<evidence type="ECO:0000313" key="1">
    <source>
        <dbReference type="EMBL" id="MBN3281721.1"/>
    </source>
</evidence>
<evidence type="ECO:0000313" key="2">
    <source>
        <dbReference type="Proteomes" id="UP001166093"/>
    </source>
</evidence>
<sequence length="167" mass="19030">MVISRTTPKFAGLAAVQYLQGSLNWEENRQLSDAKWLCDLGFLCDISEQLNNLNVKLQGCKQVITEMYDCVKALQLNLHVWEKHLIPSTHSQAVRVMSMFGSTYFCKQLFSLMKIYKSAQKSRLNDKHLHSVLKIVSAQNMNPDIDKLVSRNRCQISSVNEHAQGSN</sequence>
<gene>
    <name evidence="1" type="ORF">GTO93_0016434</name>
</gene>
<proteinExistence type="predicted"/>
<comment type="caution">
    <text evidence="1">The sequence shown here is derived from an EMBL/GenBank/DDBJ whole genome shotgun (WGS) entry which is preliminary data.</text>
</comment>
<feature type="non-terminal residue" evidence="1">
    <location>
        <position position="1"/>
    </location>
</feature>
<dbReference type="PANTHER" id="PTHR45913">
    <property type="entry name" value="EPM2A-INTERACTING PROTEIN 1"/>
    <property type="match status" value="1"/>
</dbReference>
<reference evidence="1" key="1">
    <citation type="journal article" date="2021" name="Cell">
        <title>Tracing the genetic footprints of vertebrate landing in non-teleost ray-finned fishes.</title>
        <authorList>
            <person name="Bi X."/>
            <person name="Wang K."/>
            <person name="Yang L."/>
            <person name="Pan H."/>
            <person name="Jiang H."/>
            <person name="Wei Q."/>
            <person name="Fang M."/>
            <person name="Yu H."/>
            <person name="Zhu C."/>
            <person name="Cai Y."/>
            <person name="He Y."/>
            <person name="Gan X."/>
            <person name="Zeng H."/>
            <person name="Yu D."/>
            <person name="Zhu Y."/>
            <person name="Jiang H."/>
            <person name="Qiu Q."/>
            <person name="Yang H."/>
            <person name="Zhang Y.E."/>
            <person name="Wang W."/>
            <person name="Zhu M."/>
            <person name="He S."/>
            <person name="Zhang G."/>
        </authorList>
    </citation>
    <scope>NUCLEOTIDE SEQUENCE</scope>
    <source>
        <strain evidence="1">Pddl_001</strain>
    </source>
</reference>
<dbReference type="EMBL" id="JAAWVQ010111325">
    <property type="protein sequence ID" value="MBN3281721.1"/>
    <property type="molecule type" value="Genomic_DNA"/>
</dbReference>
<protein>
    <submittedName>
        <fullName evidence="1">GT2D2 protein</fullName>
    </submittedName>
</protein>
<organism evidence="1 2">
    <name type="scientific">Polyodon spathula</name>
    <name type="common">North American paddlefish</name>
    <name type="synonym">Squalus spathula</name>
    <dbReference type="NCBI Taxonomy" id="7913"/>
    <lineage>
        <taxon>Eukaryota</taxon>
        <taxon>Metazoa</taxon>
        <taxon>Chordata</taxon>
        <taxon>Craniata</taxon>
        <taxon>Vertebrata</taxon>
        <taxon>Euteleostomi</taxon>
        <taxon>Actinopterygii</taxon>
        <taxon>Chondrostei</taxon>
        <taxon>Acipenseriformes</taxon>
        <taxon>Polyodontidae</taxon>
        <taxon>Polyodon</taxon>
    </lineage>
</organism>
<name>A0ABS2Y673_POLSP</name>
<feature type="non-terminal residue" evidence="1">
    <location>
        <position position="167"/>
    </location>
</feature>
<dbReference type="PANTHER" id="PTHR45913:SF11">
    <property type="entry name" value="EPM2A-INTERACTING PROTEIN 1"/>
    <property type="match status" value="1"/>
</dbReference>
<keyword evidence="2" id="KW-1185">Reference proteome</keyword>
<dbReference type="Proteomes" id="UP001166093">
    <property type="component" value="Unassembled WGS sequence"/>
</dbReference>
<accession>A0ABS2Y673</accession>